<evidence type="ECO:0000256" key="5">
    <source>
        <dbReference type="ARBA" id="ARBA00022691"/>
    </source>
</evidence>
<evidence type="ECO:0000256" key="1">
    <source>
        <dbReference type="ARBA" id="ARBA00010396"/>
    </source>
</evidence>
<dbReference type="PANTHER" id="PTHR11265:SF0">
    <property type="entry name" value="12S RRNA N4-METHYLCYTIDINE METHYLTRANSFERASE"/>
    <property type="match status" value="1"/>
</dbReference>
<dbReference type="GO" id="GO:0005737">
    <property type="term" value="C:cytoplasm"/>
    <property type="evidence" value="ECO:0007669"/>
    <property type="project" value="UniProtKB-SubCell"/>
</dbReference>
<feature type="binding site" evidence="6">
    <location>
        <begin position="35"/>
        <end position="37"/>
    </location>
    <ligand>
        <name>S-adenosyl-L-methionine</name>
        <dbReference type="ChEBI" id="CHEBI:59789"/>
    </ligand>
</feature>
<dbReference type="KEGG" id="amv:ACMV_00790"/>
<proteinExistence type="inferred from homology"/>
<dbReference type="SUPFAM" id="SSF81799">
    <property type="entry name" value="Putative methyltransferase TM0872, insert domain"/>
    <property type="match status" value="1"/>
</dbReference>
<dbReference type="GO" id="GO:0070475">
    <property type="term" value="P:rRNA base methylation"/>
    <property type="evidence" value="ECO:0007669"/>
    <property type="project" value="UniProtKB-UniRule"/>
</dbReference>
<comment type="function">
    <text evidence="6">Specifically methylates the N4 position of cytidine in position 1402 (C1402) of 16S rRNA.</text>
</comment>
<evidence type="ECO:0000256" key="6">
    <source>
        <dbReference type="HAMAP-Rule" id="MF_01007"/>
    </source>
</evidence>
<dbReference type="InterPro" id="IPR029063">
    <property type="entry name" value="SAM-dependent_MTases_sf"/>
</dbReference>
<dbReference type="PANTHER" id="PTHR11265">
    <property type="entry name" value="S-ADENOSYL-METHYLTRANSFERASE MRAW"/>
    <property type="match status" value="1"/>
</dbReference>
<dbReference type="SUPFAM" id="SSF53335">
    <property type="entry name" value="S-adenosyl-L-methionine-dependent methyltransferases"/>
    <property type="match status" value="1"/>
</dbReference>
<keyword evidence="5 6" id="KW-0949">S-adenosyl-L-methionine</keyword>
<keyword evidence="3 6" id="KW-0489">Methyltransferase</keyword>
<dbReference type="Gene3D" id="3.40.50.150">
    <property type="entry name" value="Vaccinia Virus protein VP39"/>
    <property type="match status" value="1"/>
</dbReference>
<evidence type="ECO:0000313" key="8">
    <source>
        <dbReference type="Proteomes" id="UP000007100"/>
    </source>
</evidence>
<dbReference type="EMBL" id="AP012035">
    <property type="protein sequence ID" value="BAJ79426.1"/>
    <property type="molecule type" value="Genomic_DNA"/>
</dbReference>
<accession>F0J144</accession>
<feature type="binding site" evidence="6">
    <location>
        <position position="101"/>
    </location>
    <ligand>
        <name>S-adenosyl-L-methionine</name>
        <dbReference type="ChEBI" id="CHEBI:59789"/>
    </ligand>
</feature>
<feature type="binding site" evidence="6">
    <location>
        <position position="108"/>
    </location>
    <ligand>
        <name>S-adenosyl-L-methionine</name>
        <dbReference type="ChEBI" id="CHEBI:59789"/>
    </ligand>
</feature>
<keyword evidence="6" id="KW-0963">Cytoplasm</keyword>
<dbReference type="GO" id="GO:0071424">
    <property type="term" value="F:rRNA (cytosine-N4-)-methyltransferase activity"/>
    <property type="evidence" value="ECO:0007669"/>
    <property type="project" value="UniProtKB-UniRule"/>
</dbReference>
<keyword evidence="2 6" id="KW-0698">rRNA processing</keyword>
<comment type="similarity">
    <text evidence="1 6">Belongs to the methyltransferase superfamily. RsmH family.</text>
</comment>
<comment type="catalytic activity">
    <reaction evidence="6">
        <text>cytidine(1402) in 16S rRNA + S-adenosyl-L-methionine = N(4)-methylcytidine(1402) in 16S rRNA + S-adenosyl-L-homocysteine + H(+)</text>
        <dbReference type="Rhea" id="RHEA:42928"/>
        <dbReference type="Rhea" id="RHEA-COMP:10286"/>
        <dbReference type="Rhea" id="RHEA-COMP:10287"/>
        <dbReference type="ChEBI" id="CHEBI:15378"/>
        <dbReference type="ChEBI" id="CHEBI:57856"/>
        <dbReference type="ChEBI" id="CHEBI:59789"/>
        <dbReference type="ChEBI" id="CHEBI:74506"/>
        <dbReference type="ChEBI" id="CHEBI:82748"/>
        <dbReference type="EC" id="2.1.1.199"/>
    </reaction>
</comment>
<dbReference type="PIRSF" id="PIRSF004486">
    <property type="entry name" value="MraW"/>
    <property type="match status" value="1"/>
</dbReference>
<feature type="binding site" evidence="6">
    <location>
        <position position="53"/>
    </location>
    <ligand>
        <name>S-adenosyl-L-methionine</name>
        <dbReference type="ChEBI" id="CHEBI:59789"/>
    </ligand>
</feature>
<dbReference type="Proteomes" id="UP000007100">
    <property type="component" value="Chromosome"/>
</dbReference>
<dbReference type="HOGENOM" id="CLU_038422_1_1_5"/>
<evidence type="ECO:0000256" key="3">
    <source>
        <dbReference type="ARBA" id="ARBA00022603"/>
    </source>
</evidence>
<dbReference type="Gene3D" id="1.10.150.170">
    <property type="entry name" value="Putative methyltransferase TM0872, insert domain"/>
    <property type="match status" value="1"/>
</dbReference>
<dbReference type="InterPro" id="IPR023397">
    <property type="entry name" value="SAM-dep_MeTrfase_MraW_recog"/>
</dbReference>
<dbReference type="AlphaFoldDB" id="F0J144"/>
<comment type="subcellular location">
    <subcellularLocation>
        <location evidence="6">Cytoplasm</location>
    </subcellularLocation>
</comment>
<evidence type="ECO:0000256" key="2">
    <source>
        <dbReference type="ARBA" id="ARBA00022552"/>
    </source>
</evidence>
<dbReference type="FunFam" id="1.10.150.170:FF:000003">
    <property type="entry name" value="Ribosomal RNA small subunit methyltransferase H"/>
    <property type="match status" value="1"/>
</dbReference>
<evidence type="ECO:0000313" key="7">
    <source>
        <dbReference type="EMBL" id="BAJ79426.1"/>
    </source>
</evidence>
<organism evidence="7 8">
    <name type="scientific">Acidiphilium multivorum (strain DSM 11245 / JCM 8867 / NBRC 100883 / AIU 301)</name>
    <dbReference type="NCBI Taxonomy" id="926570"/>
    <lineage>
        <taxon>Bacteria</taxon>
        <taxon>Pseudomonadati</taxon>
        <taxon>Pseudomonadota</taxon>
        <taxon>Alphaproteobacteria</taxon>
        <taxon>Acetobacterales</taxon>
        <taxon>Acidocellaceae</taxon>
        <taxon>Acidiphilium</taxon>
    </lineage>
</organism>
<dbReference type="InterPro" id="IPR002903">
    <property type="entry name" value="RsmH"/>
</dbReference>
<reference evidence="7 8" key="1">
    <citation type="submission" date="2010-12" db="EMBL/GenBank/DDBJ databases">
        <title>Whole genome sequence of Acidiphilium multivorum AIU301.</title>
        <authorList>
            <person name="Narita-Yamada S."/>
            <person name="Nakamura S."/>
            <person name="Ito N."/>
            <person name="Takarada H."/>
            <person name="Katano Y."/>
            <person name="Nakazawa H."/>
            <person name="Hosoyama A."/>
            <person name="Yamada R."/>
            <person name="Fujita N."/>
        </authorList>
    </citation>
    <scope>NUCLEOTIDE SEQUENCE [LARGE SCALE GENOMIC DNA]</scope>
    <source>
        <strain evidence="8">DSM 11245 / JCM 8867 / AIU301</strain>
    </source>
</reference>
<name>F0J144_ACIMA</name>
<dbReference type="Pfam" id="PF01795">
    <property type="entry name" value="Methyltransf_5"/>
    <property type="match status" value="1"/>
</dbReference>
<sequence>MSGGLSHVPVLREEAVAMLAPRADGVYLDGTFGGGGYSASMLEAASCTVWAIDRDPAAIARGAALAARYPDRLHLIEGRFGDLLALLRDRGVTALDGAVFDFGVSSYQLDDPSRGFSFRTDGPLDMRMGAAGPTAADIVNGYAEAELADILFHFGEERASRRIAAAIVRRRAAQPFETTADLAAVIRTVVRPDRSGIDPATRSFQALRIEVNQELAEIERALEAAASLLAPGGRLVAVSFHSLEDRIVKRFMNAATGHVAAPSRHDPSGLARQAAAPRFRALTRGVVTPGEAETAANPRARSARLRGIERLAA</sequence>
<dbReference type="RefSeq" id="WP_013639165.1">
    <property type="nucleotide sequence ID" value="NC_015186.1"/>
</dbReference>
<dbReference type="EC" id="2.1.1.199" evidence="6"/>
<dbReference type="NCBIfam" id="TIGR00006">
    <property type="entry name" value="16S rRNA (cytosine(1402)-N(4))-methyltransferase RsmH"/>
    <property type="match status" value="1"/>
</dbReference>
<feature type="binding site" evidence="6">
    <location>
        <position position="80"/>
    </location>
    <ligand>
        <name>S-adenosyl-L-methionine</name>
        <dbReference type="ChEBI" id="CHEBI:59789"/>
    </ligand>
</feature>
<keyword evidence="4 6" id="KW-0808">Transferase</keyword>
<evidence type="ECO:0000256" key="4">
    <source>
        <dbReference type="ARBA" id="ARBA00022679"/>
    </source>
</evidence>
<dbReference type="OrthoDB" id="9806637at2"/>
<gene>
    <name evidence="6 7" type="primary">rsmH</name>
    <name evidence="7" type="ordered locus">ACMV_00790</name>
</gene>
<keyword evidence="8" id="KW-1185">Reference proteome</keyword>
<protein>
    <recommendedName>
        <fullName evidence="6">Ribosomal RNA small subunit methyltransferase H</fullName>
        <ecNumber evidence="6">2.1.1.199</ecNumber>
    </recommendedName>
    <alternativeName>
        <fullName evidence="6">16S rRNA m(4)C1402 methyltransferase</fullName>
    </alternativeName>
    <alternativeName>
        <fullName evidence="6">rRNA (cytosine-N(4)-)-methyltransferase RsmH</fullName>
    </alternativeName>
</protein>
<dbReference type="HAMAP" id="MF_01007">
    <property type="entry name" value="16SrRNA_methyltr_H"/>
    <property type="match status" value="1"/>
</dbReference>